<dbReference type="SUPFAM" id="SSF48295">
    <property type="entry name" value="TrpR-like"/>
    <property type="match status" value="1"/>
</dbReference>
<dbReference type="GO" id="GO:0005524">
    <property type="term" value="F:ATP binding"/>
    <property type="evidence" value="ECO:0007669"/>
    <property type="project" value="InterPro"/>
</dbReference>
<keyword evidence="4" id="KW-1185">Reference proteome</keyword>
<organism evidence="3 4">
    <name type="scientific">Aureimonas pseudogalii</name>
    <dbReference type="NCBI Taxonomy" id="1744844"/>
    <lineage>
        <taxon>Bacteria</taxon>
        <taxon>Pseudomonadati</taxon>
        <taxon>Pseudomonadota</taxon>
        <taxon>Alphaproteobacteria</taxon>
        <taxon>Hyphomicrobiales</taxon>
        <taxon>Aurantimonadaceae</taxon>
        <taxon>Aureimonas</taxon>
    </lineage>
</organism>
<dbReference type="GO" id="GO:0006275">
    <property type="term" value="P:regulation of DNA replication"/>
    <property type="evidence" value="ECO:0007669"/>
    <property type="project" value="InterPro"/>
</dbReference>
<feature type="region of interest" description="Disordered" evidence="1">
    <location>
        <begin position="1"/>
        <end position="24"/>
    </location>
</feature>
<comment type="caution">
    <text evidence="3">The sequence shown here is derived from an EMBL/GenBank/DDBJ whole genome shotgun (WGS) entry which is preliminary data.</text>
</comment>
<dbReference type="AlphaFoldDB" id="A0A7W6E8D1"/>
<evidence type="ECO:0000256" key="1">
    <source>
        <dbReference type="SAM" id="MobiDB-lite"/>
    </source>
</evidence>
<dbReference type="RefSeq" id="WP_183197349.1">
    <property type="nucleotide sequence ID" value="NZ_JACIEK010000001.1"/>
</dbReference>
<reference evidence="3 4" key="1">
    <citation type="submission" date="2020-08" db="EMBL/GenBank/DDBJ databases">
        <title>Genomic Encyclopedia of Type Strains, Phase IV (KMG-IV): sequencing the most valuable type-strain genomes for metagenomic binning, comparative biology and taxonomic classification.</title>
        <authorList>
            <person name="Goeker M."/>
        </authorList>
    </citation>
    <scope>NUCLEOTIDE SEQUENCE [LARGE SCALE GENOMIC DNA]</scope>
    <source>
        <strain evidence="3 4">DSM 102238</strain>
    </source>
</reference>
<evidence type="ECO:0000313" key="3">
    <source>
        <dbReference type="EMBL" id="MBB3996593.1"/>
    </source>
</evidence>
<dbReference type="SMART" id="SM00760">
    <property type="entry name" value="Bac_DnaA_C"/>
    <property type="match status" value="1"/>
</dbReference>
<proteinExistence type="predicted"/>
<sequence length="137" mass="14670">MPTPRSPFPSASYGPPDPLPARASPRSEIVQCEVAADIASIFCGVPVAEILTPHRARSAAARARHVAMYLAHVAFQLPLGDVARGFARDRTSIAHGVARIEDARDDEVFDGLLSQMEALAQSCRRLTGRGIALPGER</sequence>
<name>A0A7W6E8D1_9HYPH</name>
<dbReference type="InterPro" id="IPR013159">
    <property type="entry name" value="DnaA_C"/>
</dbReference>
<accession>A0A7W6E8D1</accession>
<dbReference type="GO" id="GO:0006270">
    <property type="term" value="P:DNA replication initiation"/>
    <property type="evidence" value="ECO:0007669"/>
    <property type="project" value="InterPro"/>
</dbReference>
<dbReference type="EMBL" id="JACIEK010000001">
    <property type="protein sequence ID" value="MBB3996593.1"/>
    <property type="molecule type" value="Genomic_DNA"/>
</dbReference>
<dbReference type="Gene3D" id="1.10.1750.10">
    <property type="match status" value="1"/>
</dbReference>
<dbReference type="Pfam" id="PF08299">
    <property type="entry name" value="Bac_DnaA_C"/>
    <property type="match status" value="1"/>
</dbReference>
<feature type="domain" description="Chromosomal replication initiator DnaA C-terminal" evidence="2">
    <location>
        <begin position="31"/>
        <end position="100"/>
    </location>
</feature>
<dbReference type="GO" id="GO:0043565">
    <property type="term" value="F:sequence-specific DNA binding"/>
    <property type="evidence" value="ECO:0007669"/>
    <property type="project" value="InterPro"/>
</dbReference>
<evidence type="ECO:0000259" key="2">
    <source>
        <dbReference type="SMART" id="SM00760"/>
    </source>
</evidence>
<dbReference type="CDD" id="cd06571">
    <property type="entry name" value="Bac_DnaA_C"/>
    <property type="match status" value="1"/>
</dbReference>
<dbReference type="Proteomes" id="UP000542776">
    <property type="component" value="Unassembled WGS sequence"/>
</dbReference>
<protein>
    <submittedName>
        <fullName evidence="3">Chromosomal replication initiation ATPase DnaA</fullName>
    </submittedName>
</protein>
<gene>
    <name evidence="3" type="ORF">GGR04_000414</name>
</gene>
<evidence type="ECO:0000313" key="4">
    <source>
        <dbReference type="Proteomes" id="UP000542776"/>
    </source>
</evidence>
<dbReference type="InterPro" id="IPR010921">
    <property type="entry name" value="Trp_repressor/repl_initiator"/>
</dbReference>